<evidence type="ECO:0000313" key="1">
    <source>
        <dbReference type="EMBL" id="PXX61617.1"/>
    </source>
</evidence>
<protein>
    <submittedName>
        <fullName evidence="1">Uncharacterized protein</fullName>
    </submittedName>
</protein>
<sequence>MEKISSQFKNGCELAQCPGWVGGPPRNALNEGGFVLLPTDALAFLVDRLVFSWGEWPRSVNGVSQEQVMLSGVFDLVHTVLGLVNSVLAVTENAVGILTFGILG</sequence>
<dbReference type="Proteomes" id="UP000247569">
    <property type="component" value="Unassembled WGS sequence"/>
</dbReference>
<name>A0A318K021_9NOCA</name>
<reference evidence="1 2" key="1">
    <citation type="submission" date="2018-05" db="EMBL/GenBank/DDBJ databases">
        <title>Genomic Encyclopedia of Type Strains, Phase IV (KMG-IV): sequencing the most valuable type-strain genomes for metagenomic binning, comparative biology and taxonomic classification.</title>
        <authorList>
            <person name="Goeker M."/>
        </authorList>
    </citation>
    <scope>NUCLEOTIDE SEQUENCE [LARGE SCALE GENOMIC DNA]</scope>
    <source>
        <strain evidence="1 2">DSM 44704</strain>
    </source>
</reference>
<keyword evidence="2" id="KW-1185">Reference proteome</keyword>
<evidence type="ECO:0000313" key="2">
    <source>
        <dbReference type="Proteomes" id="UP000247569"/>
    </source>
</evidence>
<gene>
    <name evidence="1" type="ORF">DFR70_108175</name>
</gene>
<dbReference type="EMBL" id="QJKF01000008">
    <property type="protein sequence ID" value="PXX61617.1"/>
    <property type="molecule type" value="Genomic_DNA"/>
</dbReference>
<comment type="caution">
    <text evidence="1">The sequence shown here is derived from an EMBL/GenBank/DDBJ whole genome shotgun (WGS) entry which is preliminary data.</text>
</comment>
<organism evidence="1 2">
    <name type="scientific">Nocardia tenerifensis</name>
    <dbReference type="NCBI Taxonomy" id="228006"/>
    <lineage>
        <taxon>Bacteria</taxon>
        <taxon>Bacillati</taxon>
        <taxon>Actinomycetota</taxon>
        <taxon>Actinomycetes</taxon>
        <taxon>Mycobacteriales</taxon>
        <taxon>Nocardiaceae</taxon>
        <taxon>Nocardia</taxon>
    </lineage>
</organism>
<dbReference type="AlphaFoldDB" id="A0A318K021"/>
<dbReference type="RefSeq" id="WP_040739240.1">
    <property type="nucleotide sequence ID" value="NZ_QJKF01000008.1"/>
</dbReference>
<accession>A0A318K021</accession>
<proteinExistence type="predicted"/>